<evidence type="ECO:0000313" key="2">
    <source>
        <dbReference type="Proteomes" id="UP000821865"/>
    </source>
</evidence>
<comment type="caution">
    <text evidence="1">The sequence shown here is derived from an EMBL/GenBank/DDBJ whole genome shotgun (WGS) entry which is preliminary data.</text>
</comment>
<proteinExistence type="predicted"/>
<protein>
    <submittedName>
        <fullName evidence="1">Uncharacterized protein</fullName>
    </submittedName>
</protein>
<reference evidence="1" key="1">
    <citation type="submission" date="2020-05" db="EMBL/GenBank/DDBJ databases">
        <title>Large-scale comparative analyses of tick genomes elucidate their genetic diversity and vector capacities.</title>
        <authorList>
            <person name="Jia N."/>
            <person name="Wang J."/>
            <person name="Shi W."/>
            <person name="Du L."/>
            <person name="Sun Y."/>
            <person name="Zhan W."/>
            <person name="Jiang J."/>
            <person name="Wang Q."/>
            <person name="Zhang B."/>
            <person name="Ji P."/>
            <person name="Sakyi L.B."/>
            <person name="Cui X."/>
            <person name="Yuan T."/>
            <person name="Jiang B."/>
            <person name="Yang W."/>
            <person name="Lam T.T.-Y."/>
            <person name="Chang Q."/>
            <person name="Ding S."/>
            <person name="Wang X."/>
            <person name="Zhu J."/>
            <person name="Ruan X."/>
            <person name="Zhao L."/>
            <person name="Wei J."/>
            <person name="Que T."/>
            <person name="Du C."/>
            <person name="Cheng J."/>
            <person name="Dai P."/>
            <person name="Han X."/>
            <person name="Huang E."/>
            <person name="Gao Y."/>
            <person name="Liu J."/>
            <person name="Shao H."/>
            <person name="Ye R."/>
            <person name="Li L."/>
            <person name="Wei W."/>
            <person name="Wang X."/>
            <person name="Wang C."/>
            <person name="Yang T."/>
            <person name="Huo Q."/>
            <person name="Li W."/>
            <person name="Guo W."/>
            <person name="Chen H."/>
            <person name="Zhou L."/>
            <person name="Ni X."/>
            <person name="Tian J."/>
            <person name="Zhou Y."/>
            <person name="Sheng Y."/>
            <person name="Liu T."/>
            <person name="Pan Y."/>
            <person name="Xia L."/>
            <person name="Li J."/>
            <person name="Zhao F."/>
            <person name="Cao W."/>
        </authorList>
    </citation>
    <scope>NUCLEOTIDE SEQUENCE</scope>
    <source>
        <strain evidence="1">Dsil-2018</strain>
    </source>
</reference>
<organism evidence="1 2">
    <name type="scientific">Dermacentor silvarum</name>
    <name type="common">Tick</name>
    <dbReference type="NCBI Taxonomy" id="543639"/>
    <lineage>
        <taxon>Eukaryota</taxon>
        <taxon>Metazoa</taxon>
        <taxon>Ecdysozoa</taxon>
        <taxon>Arthropoda</taxon>
        <taxon>Chelicerata</taxon>
        <taxon>Arachnida</taxon>
        <taxon>Acari</taxon>
        <taxon>Parasitiformes</taxon>
        <taxon>Ixodida</taxon>
        <taxon>Ixodoidea</taxon>
        <taxon>Ixodidae</taxon>
        <taxon>Rhipicephalinae</taxon>
        <taxon>Dermacentor</taxon>
    </lineage>
</organism>
<evidence type="ECO:0000313" key="1">
    <source>
        <dbReference type="EMBL" id="KAH7966188.1"/>
    </source>
</evidence>
<dbReference type="EMBL" id="CM023471">
    <property type="protein sequence ID" value="KAH7966188.1"/>
    <property type="molecule type" value="Genomic_DNA"/>
</dbReference>
<sequence length="358" mass="40150">MPKRRRKYLYEADATVPARTELRLRSADFPPGDSGTAGQQGTSASHDEGEASTSAILETCGETFGVLRTAEGSPANLAFSDDISDTEICGDVDDHDYMHAVCLGFVRSVTCLWLSSKRKKKFSLSVYIKELNQRLTSLQPVHEIGRLPRSLDESKTLSHLTSKEQQVSWAVRCLPKSQGQNDKTKPHIQPSRDADTNTNNTVQALAALVQELRVEIAELRAQQKEERSRNKPPAQESSPEPRTPPQPPQRASTASVVQETVEEMNTEAPPEPNPTAQPIDVRVTACEKGIHENRKAIQELHMRMEKGFDDIRQMITHLHEVFTPLVNDQRHKKPRVYPHRVAALQQMLQEDQNGQKTE</sequence>
<gene>
    <name evidence="1" type="ORF">HPB49_014224</name>
</gene>
<dbReference type="Proteomes" id="UP000821865">
    <property type="component" value="Chromosome 2"/>
</dbReference>
<name>A0ACB8DDU3_DERSI</name>
<accession>A0ACB8DDU3</accession>
<keyword evidence="2" id="KW-1185">Reference proteome</keyword>